<evidence type="ECO:0000259" key="14">
    <source>
        <dbReference type="PROSITE" id="PS50157"/>
    </source>
</evidence>
<evidence type="ECO:0000256" key="10">
    <source>
        <dbReference type="ARBA" id="ARBA00037948"/>
    </source>
</evidence>
<dbReference type="InterPro" id="IPR036236">
    <property type="entry name" value="Znf_C2H2_sf"/>
</dbReference>
<gene>
    <name evidence="16" type="primary">LOC125177606</name>
</gene>
<sequence>MEAMLPVPAGLLPAPASCSLLLTASPSCIAPLLLQLSRALALAEAELRQIQQREAENGEIRAELRAEVDRLRSELADRDQQISQRAIPRIVAIEHVEEEARDEEAELEIPSASPSLLLPGCSSDHRPRTQTASPSMQPGTSRRERSRSGRSHKRSRPNKKFKCEECGQTFARRQHLEDHQNTHQEEMGYACPIYGCHFSCDYKSSYHRHLRTQHAISPTRH</sequence>
<dbReference type="InterPro" id="IPR013087">
    <property type="entry name" value="Znf_C2H2_type"/>
</dbReference>
<keyword evidence="5 11" id="KW-0863">Zinc-finger</keyword>
<dbReference type="SUPFAM" id="SSF57667">
    <property type="entry name" value="beta-beta-alpha zinc fingers"/>
    <property type="match status" value="1"/>
</dbReference>
<feature type="compositionally biased region" description="Polar residues" evidence="13">
    <location>
        <begin position="129"/>
        <end position="140"/>
    </location>
</feature>
<comment type="similarity">
    <text evidence="10">Belongs to the snail C2H2-type zinc-finger protein family.</text>
</comment>
<protein>
    <submittedName>
        <fullName evidence="16">Zinc finger protein 394-like</fullName>
    </submittedName>
</protein>
<evidence type="ECO:0000256" key="3">
    <source>
        <dbReference type="ARBA" id="ARBA00022723"/>
    </source>
</evidence>
<evidence type="ECO:0000256" key="6">
    <source>
        <dbReference type="ARBA" id="ARBA00022833"/>
    </source>
</evidence>
<dbReference type="GO" id="GO:0005634">
    <property type="term" value="C:nucleus"/>
    <property type="evidence" value="ECO:0007669"/>
    <property type="project" value="UniProtKB-SubCell"/>
</dbReference>
<evidence type="ECO:0000256" key="1">
    <source>
        <dbReference type="ARBA" id="ARBA00004123"/>
    </source>
</evidence>
<evidence type="ECO:0000256" key="5">
    <source>
        <dbReference type="ARBA" id="ARBA00022771"/>
    </source>
</evidence>
<keyword evidence="8" id="KW-0804">Transcription</keyword>
<dbReference type="RefSeq" id="XP_047735589.1">
    <property type="nucleotide sequence ID" value="XM_047879633.1"/>
</dbReference>
<evidence type="ECO:0000313" key="15">
    <source>
        <dbReference type="Proteomes" id="UP000694843"/>
    </source>
</evidence>
<dbReference type="PANTHER" id="PTHR24388:SF54">
    <property type="entry name" value="PROTEIN ESCARGOT"/>
    <property type="match status" value="1"/>
</dbReference>
<dbReference type="GO" id="GO:0000978">
    <property type="term" value="F:RNA polymerase II cis-regulatory region sequence-specific DNA binding"/>
    <property type="evidence" value="ECO:0007669"/>
    <property type="project" value="TreeGrafter"/>
</dbReference>
<comment type="similarity">
    <text evidence="2">Belongs to the krueppel C2H2-type zinc-finger protein family.</text>
</comment>
<proteinExistence type="inferred from homology"/>
<evidence type="ECO:0000256" key="11">
    <source>
        <dbReference type="PROSITE-ProRule" id="PRU00042"/>
    </source>
</evidence>
<dbReference type="PROSITE" id="PS50157">
    <property type="entry name" value="ZINC_FINGER_C2H2_2"/>
    <property type="match status" value="1"/>
</dbReference>
<evidence type="ECO:0000256" key="12">
    <source>
        <dbReference type="SAM" id="Coils"/>
    </source>
</evidence>
<name>A0A979FFB3_HYAAZ</name>
<evidence type="ECO:0000256" key="8">
    <source>
        <dbReference type="ARBA" id="ARBA00023163"/>
    </source>
</evidence>
<dbReference type="SMART" id="SM00355">
    <property type="entry name" value="ZnF_C2H2"/>
    <property type="match status" value="2"/>
</dbReference>
<feature type="domain" description="C2H2-type" evidence="14">
    <location>
        <begin position="161"/>
        <end position="188"/>
    </location>
</feature>
<dbReference type="Gene3D" id="3.30.160.60">
    <property type="entry name" value="Classic Zinc Finger"/>
    <property type="match status" value="1"/>
</dbReference>
<feature type="coiled-coil region" evidence="12">
    <location>
        <begin position="33"/>
        <end position="81"/>
    </location>
</feature>
<dbReference type="InterPro" id="IPR050527">
    <property type="entry name" value="Snail/Krueppel_Znf"/>
</dbReference>
<keyword evidence="3" id="KW-0479">Metal-binding</keyword>
<dbReference type="Proteomes" id="UP000694843">
    <property type="component" value="Unplaced"/>
</dbReference>
<dbReference type="GO" id="GO:0008270">
    <property type="term" value="F:zinc ion binding"/>
    <property type="evidence" value="ECO:0007669"/>
    <property type="project" value="UniProtKB-KW"/>
</dbReference>
<dbReference type="KEGG" id="hazt:125177606"/>
<dbReference type="FunFam" id="3.30.160.60:FF:000188">
    <property type="entry name" value="Zinc finger protein 787"/>
    <property type="match status" value="1"/>
</dbReference>
<evidence type="ECO:0000256" key="2">
    <source>
        <dbReference type="ARBA" id="ARBA00006991"/>
    </source>
</evidence>
<keyword evidence="9" id="KW-0539">Nucleus</keyword>
<accession>A0A979FFB3</accession>
<dbReference type="OrthoDB" id="6601382at2759"/>
<feature type="compositionally biased region" description="Basic residues" evidence="13">
    <location>
        <begin position="148"/>
        <end position="160"/>
    </location>
</feature>
<keyword evidence="7" id="KW-0238">DNA-binding</keyword>
<dbReference type="GeneID" id="125177606"/>
<evidence type="ECO:0000256" key="4">
    <source>
        <dbReference type="ARBA" id="ARBA00022737"/>
    </source>
</evidence>
<evidence type="ECO:0000313" key="16">
    <source>
        <dbReference type="RefSeq" id="XP_047735589.1"/>
    </source>
</evidence>
<dbReference type="PROSITE" id="PS00028">
    <property type="entry name" value="ZINC_FINGER_C2H2_1"/>
    <property type="match status" value="2"/>
</dbReference>
<dbReference type="PANTHER" id="PTHR24388">
    <property type="entry name" value="ZINC FINGER PROTEIN"/>
    <property type="match status" value="1"/>
</dbReference>
<feature type="region of interest" description="Disordered" evidence="13">
    <location>
        <begin position="101"/>
        <end position="163"/>
    </location>
</feature>
<evidence type="ECO:0000256" key="13">
    <source>
        <dbReference type="SAM" id="MobiDB-lite"/>
    </source>
</evidence>
<keyword evidence="15" id="KW-1185">Reference proteome</keyword>
<reference evidence="16" key="1">
    <citation type="submission" date="2025-08" db="UniProtKB">
        <authorList>
            <consortium name="RefSeq"/>
        </authorList>
    </citation>
    <scope>IDENTIFICATION</scope>
    <source>
        <tissue evidence="16">Whole organism</tissue>
    </source>
</reference>
<dbReference type="Pfam" id="PF00096">
    <property type="entry name" value="zf-C2H2"/>
    <property type="match status" value="1"/>
</dbReference>
<dbReference type="GO" id="GO:0000981">
    <property type="term" value="F:DNA-binding transcription factor activity, RNA polymerase II-specific"/>
    <property type="evidence" value="ECO:0007669"/>
    <property type="project" value="TreeGrafter"/>
</dbReference>
<evidence type="ECO:0000256" key="7">
    <source>
        <dbReference type="ARBA" id="ARBA00023125"/>
    </source>
</evidence>
<comment type="subcellular location">
    <subcellularLocation>
        <location evidence="1">Nucleus</location>
    </subcellularLocation>
</comment>
<dbReference type="AlphaFoldDB" id="A0A979FFB3"/>
<keyword evidence="6" id="KW-0862">Zinc</keyword>
<organism evidence="15 16">
    <name type="scientific">Hyalella azteca</name>
    <name type="common">Amphipod</name>
    <dbReference type="NCBI Taxonomy" id="294128"/>
    <lineage>
        <taxon>Eukaryota</taxon>
        <taxon>Metazoa</taxon>
        <taxon>Ecdysozoa</taxon>
        <taxon>Arthropoda</taxon>
        <taxon>Crustacea</taxon>
        <taxon>Multicrustacea</taxon>
        <taxon>Malacostraca</taxon>
        <taxon>Eumalacostraca</taxon>
        <taxon>Peracarida</taxon>
        <taxon>Amphipoda</taxon>
        <taxon>Senticaudata</taxon>
        <taxon>Talitrida</taxon>
        <taxon>Talitroidea</taxon>
        <taxon>Hyalellidae</taxon>
        <taxon>Hyalella</taxon>
    </lineage>
</organism>
<keyword evidence="4" id="KW-0677">Repeat</keyword>
<evidence type="ECO:0000256" key="9">
    <source>
        <dbReference type="ARBA" id="ARBA00023242"/>
    </source>
</evidence>
<keyword evidence="12" id="KW-0175">Coiled coil</keyword>